<accession>A0A0F9AU00</accession>
<reference evidence="2" key="1">
    <citation type="journal article" date="2015" name="Nature">
        <title>Complex archaea that bridge the gap between prokaryotes and eukaryotes.</title>
        <authorList>
            <person name="Spang A."/>
            <person name="Saw J.H."/>
            <person name="Jorgensen S.L."/>
            <person name="Zaremba-Niedzwiedzka K."/>
            <person name="Martijn J."/>
            <person name="Lind A.E."/>
            <person name="van Eijk R."/>
            <person name="Schleper C."/>
            <person name="Guy L."/>
            <person name="Ettema T.J."/>
        </authorList>
    </citation>
    <scope>NUCLEOTIDE SEQUENCE</scope>
</reference>
<feature type="region of interest" description="Disordered" evidence="1">
    <location>
        <begin position="1"/>
        <end position="33"/>
    </location>
</feature>
<dbReference type="EMBL" id="LAZR01055757">
    <property type="protein sequence ID" value="KKK75671.1"/>
    <property type="molecule type" value="Genomic_DNA"/>
</dbReference>
<gene>
    <name evidence="2" type="ORF">LCGC14_2871380</name>
</gene>
<protein>
    <submittedName>
        <fullName evidence="2">Uncharacterized protein</fullName>
    </submittedName>
</protein>
<proteinExistence type="predicted"/>
<evidence type="ECO:0000256" key="1">
    <source>
        <dbReference type="SAM" id="MobiDB-lite"/>
    </source>
</evidence>
<name>A0A0F9AU00_9ZZZZ</name>
<dbReference type="AlphaFoldDB" id="A0A0F9AU00"/>
<organism evidence="2">
    <name type="scientific">marine sediment metagenome</name>
    <dbReference type="NCBI Taxonomy" id="412755"/>
    <lineage>
        <taxon>unclassified sequences</taxon>
        <taxon>metagenomes</taxon>
        <taxon>ecological metagenomes</taxon>
    </lineage>
</organism>
<feature type="compositionally biased region" description="Basic and acidic residues" evidence="1">
    <location>
        <begin position="8"/>
        <end position="18"/>
    </location>
</feature>
<comment type="caution">
    <text evidence="2">The sequence shown here is derived from an EMBL/GenBank/DDBJ whole genome shotgun (WGS) entry which is preliminary data.</text>
</comment>
<sequence length="243" mass="25814">MGGGKQRRAMDRNARSMERIAGTQERSSERFFDQGEADRAFQKEQYEKIDPFAQNLIGQFDPSGYANLERPDVSAGIRRDYSDETADIEQNKNRALAMAEDYYTSSGLGRTGIRGQGMAGIVRGSLSDRGGARRRMQNRLTDESLNKYSDALSRRDREAALGVAGANILAGQQGVFNPATSERLGAGTLAGAGRTQGGAAQTRYQASQIPGWGSIAGGIAGKALGFAAPGAGGLKGIWKGGNT</sequence>
<evidence type="ECO:0000313" key="2">
    <source>
        <dbReference type="EMBL" id="KKK75671.1"/>
    </source>
</evidence>